<proteinExistence type="predicted"/>
<accession>J0LJ65</accession>
<dbReference type="SMART" id="SM00256">
    <property type="entry name" value="FBOX"/>
    <property type="match status" value="1"/>
</dbReference>
<dbReference type="InterPro" id="IPR001810">
    <property type="entry name" value="F-box_dom"/>
</dbReference>
<dbReference type="EMBL" id="JH687810">
    <property type="protein sequence ID" value="EJD39748.1"/>
    <property type="molecule type" value="Genomic_DNA"/>
</dbReference>
<dbReference type="InParanoid" id="J0LJ65"/>
<organism evidence="2 3">
    <name type="scientific">Auricularia subglabra (strain TFB-10046 / SS5)</name>
    <name type="common">White-rot fungus</name>
    <name type="synonym">Auricularia delicata (strain TFB10046)</name>
    <dbReference type="NCBI Taxonomy" id="717982"/>
    <lineage>
        <taxon>Eukaryota</taxon>
        <taxon>Fungi</taxon>
        <taxon>Dikarya</taxon>
        <taxon>Basidiomycota</taxon>
        <taxon>Agaricomycotina</taxon>
        <taxon>Agaricomycetes</taxon>
        <taxon>Auriculariales</taxon>
        <taxon>Auriculariaceae</taxon>
        <taxon>Auricularia</taxon>
    </lineage>
</organism>
<evidence type="ECO:0000313" key="2">
    <source>
        <dbReference type="EMBL" id="EJD39748.1"/>
    </source>
</evidence>
<dbReference type="PROSITE" id="PS50181">
    <property type="entry name" value="FBOX"/>
    <property type="match status" value="1"/>
</dbReference>
<sequence length="367" mass="41055">MLTINHDTAALRAQLTADFAKISSNAKRAPDVDQIVQFFMTVTFHIMRDLSSEWNERHSQIPLPTEVLSICFTFLPLSDRVRASHVSRSWRTAALNFPKVWSEIDLSPYVSNPAAICEMALSRAGQHPVDFVYQSSGRAPQPAIVLAIEKHVCHLRSIVWDSLSDPPRFELPAPLLESFQIVCNRTLFASLWHAPPLRPMRGDGRTLTLECTRTLNATPYDFASHILAASMTTSLHSLRSLAISADVLQQYIQTAPPLPGLESLHITLYESGYAVPEPGKRWFPWSWLDCLTEVARYAPGLESLILELRCLDEGRRPSARDAHTLLSLYDTLCNAQVADVHMRGIPASVVSETGITGDMRRRVVFDV</sequence>
<name>J0LJ65_AURST</name>
<dbReference type="Pfam" id="PF12937">
    <property type="entry name" value="F-box-like"/>
    <property type="match status" value="1"/>
</dbReference>
<evidence type="ECO:0000259" key="1">
    <source>
        <dbReference type="PROSITE" id="PS50181"/>
    </source>
</evidence>
<dbReference type="AlphaFoldDB" id="J0LJ65"/>
<gene>
    <name evidence="2" type="ORF">AURDEDRAFT_187251</name>
</gene>
<dbReference type="Proteomes" id="UP000006514">
    <property type="component" value="Unassembled WGS sequence"/>
</dbReference>
<dbReference type="KEGG" id="adl:AURDEDRAFT_187251"/>
<dbReference type="InterPro" id="IPR036047">
    <property type="entry name" value="F-box-like_dom_sf"/>
</dbReference>
<protein>
    <recommendedName>
        <fullName evidence="1">F-box domain-containing protein</fullName>
    </recommendedName>
</protein>
<dbReference type="OrthoDB" id="3365698at2759"/>
<keyword evidence="3" id="KW-1185">Reference proteome</keyword>
<feature type="domain" description="F-box" evidence="1">
    <location>
        <begin position="57"/>
        <end position="104"/>
    </location>
</feature>
<reference evidence="3" key="1">
    <citation type="journal article" date="2012" name="Science">
        <title>The Paleozoic origin of enzymatic lignin decomposition reconstructed from 31 fungal genomes.</title>
        <authorList>
            <person name="Floudas D."/>
            <person name="Binder M."/>
            <person name="Riley R."/>
            <person name="Barry K."/>
            <person name="Blanchette R.A."/>
            <person name="Henrissat B."/>
            <person name="Martinez A.T."/>
            <person name="Otillar R."/>
            <person name="Spatafora J.W."/>
            <person name="Yadav J.S."/>
            <person name="Aerts A."/>
            <person name="Benoit I."/>
            <person name="Boyd A."/>
            <person name="Carlson A."/>
            <person name="Copeland A."/>
            <person name="Coutinho P.M."/>
            <person name="de Vries R.P."/>
            <person name="Ferreira P."/>
            <person name="Findley K."/>
            <person name="Foster B."/>
            <person name="Gaskell J."/>
            <person name="Glotzer D."/>
            <person name="Gorecki P."/>
            <person name="Heitman J."/>
            <person name="Hesse C."/>
            <person name="Hori C."/>
            <person name="Igarashi K."/>
            <person name="Jurgens J.A."/>
            <person name="Kallen N."/>
            <person name="Kersten P."/>
            <person name="Kohler A."/>
            <person name="Kuees U."/>
            <person name="Kumar T.K.A."/>
            <person name="Kuo A."/>
            <person name="LaButti K."/>
            <person name="Larrondo L.F."/>
            <person name="Lindquist E."/>
            <person name="Ling A."/>
            <person name="Lombard V."/>
            <person name="Lucas S."/>
            <person name="Lundell T."/>
            <person name="Martin R."/>
            <person name="McLaughlin D.J."/>
            <person name="Morgenstern I."/>
            <person name="Morin E."/>
            <person name="Murat C."/>
            <person name="Nagy L.G."/>
            <person name="Nolan M."/>
            <person name="Ohm R.A."/>
            <person name="Patyshakuliyeva A."/>
            <person name="Rokas A."/>
            <person name="Ruiz-Duenas F.J."/>
            <person name="Sabat G."/>
            <person name="Salamov A."/>
            <person name="Samejima M."/>
            <person name="Schmutz J."/>
            <person name="Slot J.C."/>
            <person name="St John F."/>
            <person name="Stenlid J."/>
            <person name="Sun H."/>
            <person name="Sun S."/>
            <person name="Syed K."/>
            <person name="Tsang A."/>
            <person name="Wiebenga A."/>
            <person name="Young D."/>
            <person name="Pisabarro A."/>
            <person name="Eastwood D.C."/>
            <person name="Martin F."/>
            <person name="Cullen D."/>
            <person name="Grigoriev I.V."/>
            <person name="Hibbett D.S."/>
        </authorList>
    </citation>
    <scope>NUCLEOTIDE SEQUENCE [LARGE SCALE GENOMIC DNA]</scope>
    <source>
        <strain evidence="3">TFB10046</strain>
    </source>
</reference>
<evidence type="ECO:0000313" key="3">
    <source>
        <dbReference type="Proteomes" id="UP000006514"/>
    </source>
</evidence>
<dbReference type="Gene3D" id="1.20.1280.50">
    <property type="match status" value="1"/>
</dbReference>
<dbReference type="SUPFAM" id="SSF81383">
    <property type="entry name" value="F-box domain"/>
    <property type="match status" value="1"/>
</dbReference>